<dbReference type="InterPro" id="IPR005656">
    <property type="entry name" value="MmgE_PrpD"/>
</dbReference>
<proteinExistence type="inferred from homology"/>
<dbReference type="PANTHER" id="PTHR16943">
    <property type="entry name" value="2-METHYLCITRATE DEHYDRATASE-RELATED"/>
    <property type="match status" value="1"/>
</dbReference>
<dbReference type="OrthoDB" id="5415580at2"/>
<dbReference type="Gene3D" id="1.10.4100.10">
    <property type="entry name" value="2-methylcitrate dehydratase PrpD"/>
    <property type="match status" value="1"/>
</dbReference>
<dbReference type="GO" id="GO:0016829">
    <property type="term" value="F:lyase activity"/>
    <property type="evidence" value="ECO:0007669"/>
    <property type="project" value="InterPro"/>
</dbReference>
<dbReference type="InterPro" id="IPR045336">
    <property type="entry name" value="MmgE_PrpD_N"/>
</dbReference>
<dbReference type="AlphaFoldDB" id="A0A2V3UHH9"/>
<keyword evidence="4" id="KW-1185">Reference proteome</keyword>
<organism evidence="3 4">
    <name type="scientific">Chelatococcus asaccharovorans</name>
    <dbReference type="NCBI Taxonomy" id="28210"/>
    <lineage>
        <taxon>Bacteria</taxon>
        <taxon>Pseudomonadati</taxon>
        <taxon>Pseudomonadota</taxon>
        <taxon>Alphaproteobacteria</taxon>
        <taxon>Hyphomicrobiales</taxon>
        <taxon>Chelatococcaceae</taxon>
        <taxon>Chelatococcus</taxon>
    </lineage>
</organism>
<evidence type="ECO:0000313" key="3">
    <source>
        <dbReference type="EMBL" id="PXW64741.1"/>
    </source>
</evidence>
<dbReference type="InterPro" id="IPR036148">
    <property type="entry name" value="MmgE/PrpD_sf"/>
</dbReference>
<dbReference type="Gene3D" id="3.30.1330.120">
    <property type="entry name" value="2-methylcitrate dehydratase PrpD"/>
    <property type="match status" value="1"/>
</dbReference>
<evidence type="ECO:0000313" key="4">
    <source>
        <dbReference type="Proteomes" id="UP000248021"/>
    </source>
</evidence>
<dbReference type="RefSeq" id="WP_110372780.1">
    <property type="nucleotide sequence ID" value="NZ_JAHBRY010000001.1"/>
</dbReference>
<gene>
    <name evidence="3" type="ORF">C7450_101500</name>
</gene>
<evidence type="ECO:0000259" key="2">
    <source>
        <dbReference type="Pfam" id="PF03972"/>
    </source>
</evidence>
<dbReference type="SUPFAM" id="SSF103378">
    <property type="entry name" value="2-methylcitrate dehydratase PrpD"/>
    <property type="match status" value="1"/>
</dbReference>
<name>A0A2V3UHH9_9HYPH</name>
<evidence type="ECO:0000256" key="1">
    <source>
        <dbReference type="ARBA" id="ARBA00006174"/>
    </source>
</evidence>
<accession>A0A2V3UHH9</accession>
<dbReference type="InterPro" id="IPR042188">
    <property type="entry name" value="MmgE/PrpD_sf_2"/>
</dbReference>
<dbReference type="Proteomes" id="UP000248021">
    <property type="component" value="Unassembled WGS sequence"/>
</dbReference>
<dbReference type="EMBL" id="QJJK01000001">
    <property type="protein sequence ID" value="PXW64741.1"/>
    <property type="molecule type" value="Genomic_DNA"/>
</dbReference>
<comment type="caution">
    <text evidence="3">The sequence shown here is derived from an EMBL/GenBank/DDBJ whole genome shotgun (WGS) entry which is preliminary data.</text>
</comment>
<protein>
    <submittedName>
        <fullName evidence="3">2-methylcitrate dehydratase PrpD</fullName>
    </submittedName>
</protein>
<dbReference type="InterPro" id="IPR042183">
    <property type="entry name" value="MmgE/PrpD_sf_1"/>
</dbReference>
<reference evidence="3 4" key="1">
    <citation type="submission" date="2018-05" db="EMBL/GenBank/DDBJ databases">
        <title>Genomic Encyclopedia of Type Strains, Phase IV (KMG-IV): sequencing the most valuable type-strain genomes for metagenomic binning, comparative biology and taxonomic classification.</title>
        <authorList>
            <person name="Goeker M."/>
        </authorList>
    </citation>
    <scope>NUCLEOTIDE SEQUENCE [LARGE SCALE GENOMIC DNA]</scope>
    <source>
        <strain evidence="3 4">DSM 6462</strain>
    </source>
</reference>
<feature type="domain" description="MmgE/PrpD N-terminal" evidence="2">
    <location>
        <begin position="5"/>
        <end position="245"/>
    </location>
</feature>
<dbReference type="PANTHER" id="PTHR16943:SF8">
    <property type="entry name" value="2-METHYLCITRATE DEHYDRATASE"/>
    <property type="match status" value="1"/>
</dbReference>
<dbReference type="Pfam" id="PF03972">
    <property type="entry name" value="MmgE_PrpD_N"/>
    <property type="match status" value="1"/>
</dbReference>
<sequence>MNATQRLGTFLARHADSALAPPVASKAAICLIDALGLAIVARDEPTAAAARALATPVGEGVGTARIWADGSRAALAEAVLANGVAVHAHFQDDTEHESWSHPGSLVPPVSIALGEALGQSLADVLRATVAGYATMKWLGAGEIVARALIGRGIRTSPTLGTIGAAAAAAVALRLDAAKAASAVAIAANTTGGTLEPVRCGSDEWRVQNGRAAQGGLTAARLAAQGVVGAPDALEGAKGFLRALAGLTETPPHWARDPDPAMMAEVNAKPFATLGDNMAAVIAARVVHRDGIDLAQARRITVRIWRPYSEYPGTSFKGPFERTVQTQASTAFAVAAMLVYGELDYAMGVNNRRDPRILALIETITVVPDDEGGPMDGTVAVELADGRVHRRSAADSTETLIFQDEPRATDVFEQRLVGAGRPAGLGQALAADIFASVRDGGGMPIRTVIDRLTSGAKGEHA</sequence>
<comment type="similarity">
    <text evidence="1">Belongs to the PrpD family.</text>
</comment>